<comment type="caution">
    <text evidence="3">The sequence shown here is derived from an EMBL/GenBank/DDBJ whole genome shotgun (WGS) entry which is preliminary data.</text>
</comment>
<feature type="chain" id="PRO_5015647229" description="SCP domain-containing protein" evidence="1">
    <location>
        <begin position="20"/>
        <end position="229"/>
    </location>
</feature>
<sequence length="229" mass="26382">MYLLAVFFSWLIYSAAAQLDPGAPAYYSIAWQDFEKLPAARKTIPLKQPDYALLDAAIFQVTNKIRTQEGKPLLQYLPALHRSATFHAQAMIELDFYDHYNLKQLAYLTPDKRITAFGGFFHYSAENIAQYDIINTDLEYCPVRESKMYFNYLNCDTRKPFKPYTYLAYAVAVVDGWLHSPPHRQSLLSIHYQYMGCAARISKNPYQQRQVPFARIAQNFGGYGPSNSN</sequence>
<evidence type="ECO:0000313" key="3">
    <source>
        <dbReference type="EMBL" id="PSR53342.1"/>
    </source>
</evidence>
<dbReference type="EMBL" id="PYFT01000001">
    <property type="protein sequence ID" value="PSR53342.1"/>
    <property type="molecule type" value="Genomic_DNA"/>
</dbReference>
<dbReference type="PANTHER" id="PTHR31157:SF1">
    <property type="entry name" value="SCP DOMAIN-CONTAINING PROTEIN"/>
    <property type="match status" value="1"/>
</dbReference>
<dbReference type="OrthoDB" id="982527at2"/>
<organism evidence="3 4">
    <name type="scientific">Adhaeribacter arboris</name>
    <dbReference type="NCBI Taxonomy" id="2072846"/>
    <lineage>
        <taxon>Bacteria</taxon>
        <taxon>Pseudomonadati</taxon>
        <taxon>Bacteroidota</taxon>
        <taxon>Cytophagia</taxon>
        <taxon>Cytophagales</taxon>
        <taxon>Hymenobacteraceae</taxon>
        <taxon>Adhaeribacter</taxon>
    </lineage>
</organism>
<keyword evidence="1" id="KW-0732">Signal</keyword>
<dbReference type="Gene3D" id="3.40.33.10">
    <property type="entry name" value="CAP"/>
    <property type="match status" value="1"/>
</dbReference>
<dbReference type="PANTHER" id="PTHR31157">
    <property type="entry name" value="SCP DOMAIN-CONTAINING PROTEIN"/>
    <property type="match status" value="1"/>
</dbReference>
<evidence type="ECO:0000259" key="2">
    <source>
        <dbReference type="Pfam" id="PF00188"/>
    </source>
</evidence>
<keyword evidence="4" id="KW-1185">Reference proteome</keyword>
<dbReference type="RefSeq" id="WP_106927872.1">
    <property type="nucleotide sequence ID" value="NZ_PYFT01000001.1"/>
</dbReference>
<dbReference type="Pfam" id="PF00188">
    <property type="entry name" value="CAP"/>
    <property type="match status" value="1"/>
</dbReference>
<evidence type="ECO:0000256" key="1">
    <source>
        <dbReference type="SAM" id="SignalP"/>
    </source>
</evidence>
<proteinExistence type="predicted"/>
<dbReference type="InterPro" id="IPR014044">
    <property type="entry name" value="CAP_dom"/>
</dbReference>
<name>A0A2T2YCU3_9BACT</name>
<feature type="domain" description="SCP" evidence="2">
    <location>
        <begin position="60"/>
        <end position="203"/>
    </location>
</feature>
<dbReference type="SUPFAM" id="SSF55797">
    <property type="entry name" value="PR-1-like"/>
    <property type="match status" value="1"/>
</dbReference>
<dbReference type="Proteomes" id="UP000240357">
    <property type="component" value="Unassembled WGS sequence"/>
</dbReference>
<gene>
    <name evidence="3" type="ORF">AHMF7605_07275</name>
</gene>
<feature type="signal peptide" evidence="1">
    <location>
        <begin position="1"/>
        <end position="19"/>
    </location>
</feature>
<reference evidence="3 4" key="1">
    <citation type="submission" date="2018-03" db="EMBL/GenBank/DDBJ databases">
        <title>Adhaeribacter sp. HMF7605 Genome sequencing and assembly.</title>
        <authorList>
            <person name="Kang H."/>
            <person name="Kang J."/>
            <person name="Cha I."/>
            <person name="Kim H."/>
            <person name="Joh K."/>
        </authorList>
    </citation>
    <scope>NUCLEOTIDE SEQUENCE [LARGE SCALE GENOMIC DNA]</scope>
    <source>
        <strain evidence="3 4">HMF7605</strain>
    </source>
</reference>
<dbReference type="AlphaFoldDB" id="A0A2T2YCU3"/>
<dbReference type="InterPro" id="IPR035940">
    <property type="entry name" value="CAP_sf"/>
</dbReference>
<protein>
    <recommendedName>
        <fullName evidence="2">SCP domain-containing protein</fullName>
    </recommendedName>
</protein>
<accession>A0A2T2YCU3</accession>
<evidence type="ECO:0000313" key="4">
    <source>
        <dbReference type="Proteomes" id="UP000240357"/>
    </source>
</evidence>
<dbReference type="CDD" id="cd05379">
    <property type="entry name" value="CAP_bacterial"/>
    <property type="match status" value="1"/>
</dbReference>